<feature type="region of interest" description="Disordered" evidence="1">
    <location>
        <begin position="119"/>
        <end position="178"/>
    </location>
</feature>
<reference evidence="2" key="1">
    <citation type="submission" date="2020-02" db="EMBL/GenBank/DDBJ databases">
        <authorList>
            <person name="Meier V. D."/>
        </authorList>
    </citation>
    <scope>NUCLEOTIDE SEQUENCE</scope>
    <source>
        <strain evidence="2">AVDCRST_MAG91</strain>
    </source>
</reference>
<feature type="compositionally biased region" description="Basic residues" evidence="1">
    <location>
        <begin position="150"/>
        <end position="178"/>
    </location>
</feature>
<proteinExistence type="predicted"/>
<gene>
    <name evidence="2" type="ORF">AVDCRST_MAG91-1855</name>
</gene>
<dbReference type="AlphaFoldDB" id="A0A6J4T733"/>
<sequence>WRAHHDQMTGVFRDGGNMDLRARRRRSSYATGTDARRPERIPRPRRPTSPTAGCSAWRTRPSIIADGTIFRACPPRKPRRARPRRRRTPGATTARNITVGAAPATAAVRERRCARSTCWRSTTTRRSRRSRRRTADWPRPTTPIWPPATRKPRCASRRSRPRTRFCARRRRGARGPGI</sequence>
<name>A0A6J4T733_9SPHN</name>
<organism evidence="2">
    <name type="scientific">uncultured Sphingomonadaceae bacterium</name>
    <dbReference type="NCBI Taxonomy" id="169976"/>
    <lineage>
        <taxon>Bacteria</taxon>
        <taxon>Pseudomonadati</taxon>
        <taxon>Pseudomonadota</taxon>
        <taxon>Alphaproteobacteria</taxon>
        <taxon>Sphingomonadales</taxon>
        <taxon>Sphingomonadaceae</taxon>
        <taxon>environmental samples</taxon>
    </lineage>
</organism>
<feature type="compositionally biased region" description="Basic residues" evidence="1">
    <location>
        <begin position="74"/>
        <end position="88"/>
    </location>
</feature>
<evidence type="ECO:0000256" key="1">
    <source>
        <dbReference type="SAM" id="MobiDB-lite"/>
    </source>
</evidence>
<feature type="non-terminal residue" evidence="2">
    <location>
        <position position="1"/>
    </location>
</feature>
<feature type="region of interest" description="Disordered" evidence="1">
    <location>
        <begin position="1"/>
        <end position="58"/>
    </location>
</feature>
<feature type="compositionally biased region" description="Basic residues" evidence="1">
    <location>
        <begin position="123"/>
        <end position="132"/>
    </location>
</feature>
<dbReference type="EMBL" id="CADCVX010000347">
    <property type="protein sequence ID" value="CAA9515065.1"/>
    <property type="molecule type" value="Genomic_DNA"/>
</dbReference>
<evidence type="ECO:0000313" key="2">
    <source>
        <dbReference type="EMBL" id="CAA9515065.1"/>
    </source>
</evidence>
<protein>
    <submittedName>
        <fullName evidence="2">DnaJ-class molecular chaperone</fullName>
    </submittedName>
</protein>
<feature type="non-terminal residue" evidence="2">
    <location>
        <position position="178"/>
    </location>
</feature>
<accession>A0A6J4T733</accession>
<feature type="region of interest" description="Disordered" evidence="1">
    <location>
        <begin position="73"/>
        <end position="92"/>
    </location>
</feature>